<protein>
    <submittedName>
        <fullName evidence="1">Uncharacterized protein</fullName>
    </submittedName>
</protein>
<proteinExistence type="predicted"/>
<accession>A0ABW0I6J3</accession>
<organism evidence="1 2">
    <name type="scientific">Larkinella bovis</name>
    <dbReference type="NCBI Taxonomy" id="683041"/>
    <lineage>
        <taxon>Bacteria</taxon>
        <taxon>Pseudomonadati</taxon>
        <taxon>Bacteroidota</taxon>
        <taxon>Cytophagia</taxon>
        <taxon>Cytophagales</taxon>
        <taxon>Spirosomataceae</taxon>
        <taxon>Larkinella</taxon>
    </lineage>
</organism>
<dbReference type="Proteomes" id="UP001596106">
    <property type="component" value="Unassembled WGS sequence"/>
</dbReference>
<dbReference type="EMBL" id="JBHSMA010000001">
    <property type="protein sequence ID" value="MFC5408031.1"/>
    <property type="molecule type" value="Genomic_DNA"/>
</dbReference>
<keyword evidence="2" id="KW-1185">Reference proteome</keyword>
<dbReference type="RefSeq" id="WP_379840719.1">
    <property type="nucleotide sequence ID" value="NZ_JBHSMA010000001.1"/>
</dbReference>
<dbReference type="Gene3D" id="1.10.287.1080">
    <property type="entry name" value="MazG-like"/>
    <property type="match status" value="1"/>
</dbReference>
<gene>
    <name evidence="1" type="ORF">ACFPMF_01830</name>
</gene>
<reference evidence="2" key="1">
    <citation type="journal article" date="2019" name="Int. J. Syst. Evol. Microbiol.">
        <title>The Global Catalogue of Microorganisms (GCM) 10K type strain sequencing project: providing services to taxonomists for standard genome sequencing and annotation.</title>
        <authorList>
            <consortium name="The Broad Institute Genomics Platform"/>
            <consortium name="The Broad Institute Genome Sequencing Center for Infectious Disease"/>
            <person name="Wu L."/>
            <person name="Ma J."/>
        </authorList>
    </citation>
    <scope>NUCLEOTIDE SEQUENCE [LARGE SCALE GENOMIC DNA]</scope>
    <source>
        <strain evidence="2">CCUG 55250</strain>
    </source>
</reference>
<evidence type="ECO:0000313" key="1">
    <source>
        <dbReference type="EMBL" id="MFC5408031.1"/>
    </source>
</evidence>
<name>A0ABW0I6J3_9BACT</name>
<comment type="caution">
    <text evidence="1">The sequence shown here is derived from an EMBL/GenBank/DDBJ whole genome shotgun (WGS) entry which is preliminary data.</text>
</comment>
<evidence type="ECO:0000313" key="2">
    <source>
        <dbReference type="Proteomes" id="UP001596106"/>
    </source>
</evidence>
<sequence>MDNPIIKEITPQTDIVLAEVRGERERQEAKWGQQNRRPHIYSIILNEEVGEVNKAICEWYFGDADATLQNLKDIRSELIQVAAVAVAMVESMDRNEFN</sequence>